<accession>A0ABV5S738</accession>
<proteinExistence type="predicted"/>
<dbReference type="RefSeq" id="WP_345000483.1">
    <property type="nucleotide sequence ID" value="NZ_BAAAXV010000009.1"/>
</dbReference>
<name>A0ABV5S738_9ACTN</name>
<sequence length="68" mass="7263">MTTTQLPERPTMSVAEAAAALGLHRDAAYDAVRRGDLPSIRIGRKILIPTAKLASMLGLPYASEEVAE</sequence>
<dbReference type="EMBL" id="JBHMBW010000034">
    <property type="protein sequence ID" value="MFB9627493.1"/>
    <property type="molecule type" value="Genomic_DNA"/>
</dbReference>
<evidence type="ECO:0000259" key="1">
    <source>
        <dbReference type="Pfam" id="PF12728"/>
    </source>
</evidence>
<evidence type="ECO:0000313" key="3">
    <source>
        <dbReference type="Proteomes" id="UP001589532"/>
    </source>
</evidence>
<dbReference type="NCBIfam" id="TIGR01764">
    <property type="entry name" value="excise"/>
    <property type="match status" value="1"/>
</dbReference>
<feature type="domain" description="Helix-turn-helix" evidence="1">
    <location>
        <begin position="12"/>
        <end position="55"/>
    </location>
</feature>
<reference evidence="2 3" key="1">
    <citation type="submission" date="2024-09" db="EMBL/GenBank/DDBJ databases">
        <authorList>
            <person name="Sun Q."/>
            <person name="Mori K."/>
        </authorList>
    </citation>
    <scope>NUCLEOTIDE SEQUENCE [LARGE SCALE GENOMIC DNA]</scope>
    <source>
        <strain evidence="2 3">JCM 3143</strain>
    </source>
</reference>
<dbReference type="Proteomes" id="UP001589532">
    <property type="component" value="Unassembled WGS sequence"/>
</dbReference>
<gene>
    <name evidence="2" type="ORF">ACFFSA_30810</name>
</gene>
<protein>
    <submittedName>
        <fullName evidence="2">Helix-turn-helix domain-containing protein</fullName>
    </submittedName>
</protein>
<dbReference type="Pfam" id="PF12728">
    <property type="entry name" value="HTH_17"/>
    <property type="match status" value="1"/>
</dbReference>
<organism evidence="2 3">
    <name type="scientific">Nonomuraea helvata</name>
    <dbReference type="NCBI Taxonomy" id="37484"/>
    <lineage>
        <taxon>Bacteria</taxon>
        <taxon>Bacillati</taxon>
        <taxon>Actinomycetota</taxon>
        <taxon>Actinomycetes</taxon>
        <taxon>Streptosporangiales</taxon>
        <taxon>Streptosporangiaceae</taxon>
        <taxon>Nonomuraea</taxon>
    </lineage>
</organism>
<comment type="caution">
    <text evidence="2">The sequence shown here is derived from an EMBL/GenBank/DDBJ whole genome shotgun (WGS) entry which is preliminary data.</text>
</comment>
<dbReference type="InterPro" id="IPR041657">
    <property type="entry name" value="HTH_17"/>
</dbReference>
<keyword evidence="3" id="KW-1185">Reference proteome</keyword>
<dbReference type="InterPro" id="IPR010093">
    <property type="entry name" value="SinI_DNA-bd"/>
</dbReference>
<evidence type="ECO:0000313" key="2">
    <source>
        <dbReference type="EMBL" id="MFB9627493.1"/>
    </source>
</evidence>